<reference evidence="2 3" key="1">
    <citation type="journal article" date="2011" name="J. Bacteriol.">
        <title>Draft genome sequence of Caloramator australicus strain RC3T, a thermoanaerobe from the Great Artesian Basin of Australia.</title>
        <authorList>
            <person name="Ogg C.D."/>
            <person name="Patel B.K.C."/>
        </authorList>
    </citation>
    <scope>NUCLEOTIDE SEQUENCE [LARGE SCALE GENOMIC DNA]</scope>
    <source>
        <strain evidence="2 3">RC3</strain>
    </source>
</reference>
<evidence type="ECO:0000259" key="1">
    <source>
        <dbReference type="Pfam" id="PF05685"/>
    </source>
</evidence>
<dbReference type="EMBL" id="CAKP01000010">
    <property type="protein sequence ID" value="CCC57971.1"/>
    <property type="molecule type" value="Genomic_DNA"/>
</dbReference>
<accession>G0V4D1</accession>
<dbReference type="eggNOG" id="COG4636">
    <property type="taxonomic scope" value="Bacteria"/>
</dbReference>
<evidence type="ECO:0000313" key="2">
    <source>
        <dbReference type="EMBL" id="CCC57971.1"/>
    </source>
</evidence>
<keyword evidence="3" id="KW-1185">Reference proteome</keyword>
<dbReference type="PANTHER" id="PTHR36558">
    <property type="entry name" value="GLR1098 PROTEIN"/>
    <property type="match status" value="1"/>
</dbReference>
<dbReference type="Gene3D" id="3.90.1570.10">
    <property type="entry name" value="tt1808, chain A"/>
    <property type="match status" value="1"/>
</dbReference>
<sequence>MGDKARIYEYVSYEEFEKIQNENPNKLEYDNGYIYLMTPVHPNHDRVKNKIASELIKFLGFESCDVFTSDVAVVFESNEEKYEFQPDVMVCCDDKFQGSKYKGIPKLIIEILSYATEYRDKGLKLKIYEKFNVPEYWIVDIREEQIIVYSTNTNGKYLSSNIYTKNMIVKSSLGININVNDIFSVIK</sequence>
<dbReference type="CDD" id="cd06260">
    <property type="entry name" value="DUF820-like"/>
    <property type="match status" value="1"/>
</dbReference>
<organism evidence="2 3">
    <name type="scientific">Caloramator australicus RC3</name>
    <dbReference type="NCBI Taxonomy" id="857293"/>
    <lineage>
        <taxon>Bacteria</taxon>
        <taxon>Bacillati</taxon>
        <taxon>Bacillota</taxon>
        <taxon>Clostridia</taxon>
        <taxon>Eubacteriales</taxon>
        <taxon>Clostridiaceae</taxon>
        <taxon>Caloramator</taxon>
    </lineage>
</organism>
<name>G0V4D1_9CLOT</name>
<dbReference type="SUPFAM" id="SSF52980">
    <property type="entry name" value="Restriction endonuclease-like"/>
    <property type="match status" value="1"/>
</dbReference>
<comment type="caution">
    <text evidence="2">The sequence shown here is derived from an EMBL/GenBank/DDBJ whole genome shotgun (WGS) entry which is preliminary data.</text>
</comment>
<dbReference type="Pfam" id="PF05685">
    <property type="entry name" value="Uma2"/>
    <property type="match status" value="1"/>
</dbReference>
<dbReference type="STRING" id="857293.CAAU_0322"/>
<gene>
    <name evidence="2" type="ORF">CAAU_0322</name>
</gene>
<dbReference type="InterPro" id="IPR012296">
    <property type="entry name" value="Nuclease_put_TT1808"/>
</dbReference>
<dbReference type="Proteomes" id="UP000007652">
    <property type="component" value="Unassembled WGS sequence"/>
</dbReference>
<feature type="domain" description="Putative restriction endonuclease" evidence="1">
    <location>
        <begin position="14"/>
        <end position="174"/>
    </location>
</feature>
<dbReference type="OrthoDB" id="9808428at2"/>
<evidence type="ECO:0000313" key="3">
    <source>
        <dbReference type="Proteomes" id="UP000007652"/>
    </source>
</evidence>
<dbReference type="RefSeq" id="WP_008907694.1">
    <property type="nucleotide sequence ID" value="NZ_CAKP01000010.1"/>
</dbReference>
<dbReference type="PANTHER" id="PTHR36558:SF1">
    <property type="entry name" value="RESTRICTION ENDONUCLEASE DOMAIN-CONTAINING PROTEIN-RELATED"/>
    <property type="match status" value="1"/>
</dbReference>
<proteinExistence type="predicted"/>
<dbReference type="InterPro" id="IPR008538">
    <property type="entry name" value="Uma2"/>
</dbReference>
<protein>
    <recommendedName>
        <fullName evidence="1">Putative restriction endonuclease domain-containing protein</fullName>
    </recommendedName>
</protein>
<dbReference type="AlphaFoldDB" id="G0V4D1"/>
<dbReference type="InterPro" id="IPR011335">
    <property type="entry name" value="Restrct_endonuc-II-like"/>
</dbReference>